<keyword evidence="5 6" id="KW-0472">Membrane</keyword>
<feature type="transmembrane region" description="Helical" evidence="6">
    <location>
        <begin position="346"/>
        <end position="363"/>
    </location>
</feature>
<feature type="transmembrane region" description="Helical" evidence="6">
    <location>
        <begin position="375"/>
        <end position="396"/>
    </location>
</feature>
<organism evidence="7 8">
    <name type="scientific">Flagellimonas alvinocaridis</name>
    <dbReference type="NCBI Taxonomy" id="2530200"/>
    <lineage>
        <taxon>Bacteria</taxon>
        <taxon>Pseudomonadati</taxon>
        <taxon>Bacteroidota</taxon>
        <taxon>Flavobacteriia</taxon>
        <taxon>Flavobacteriales</taxon>
        <taxon>Flavobacteriaceae</taxon>
        <taxon>Flagellimonas</taxon>
    </lineage>
</organism>
<dbReference type="OrthoDB" id="8609648at2"/>
<gene>
    <name evidence="7" type="ORF">EZV76_13580</name>
</gene>
<feature type="transmembrane region" description="Helical" evidence="6">
    <location>
        <begin position="472"/>
        <end position="493"/>
    </location>
</feature>
<feature type="transmembrane region" description="Helical" evidence="6">
    <location>
        <begin position="402"/>
        <end position="423"/>
    </location>
</feature>
<protein>
    <submittedName>
        <fullName evidence="7">Sugar transporter</fullName>
    </submittedName>
</protein>
<keyword evidence="4 6" id="KW-1133">Transmembrane helix</keyword>
<comment type="subcellular location">
    <subcellularLocation>
        <location evidence="1">Cell membrane</location>
        <topology evidence="1">Multi-pass membrane protein</topology>
    </subcellularLocation>
</comment>
<feature type="transmembrane region" description="Helical" evidence="6">
    <location>
        <begin position="435"/>
        <end position="452"/>
    </location>
</feature>
<name>A0A4S8RKB6_9FLAO</name>
<evidence type="ECO:0000256" key="4">
    <source>
        <dbReference type="ARBA" id="ARBA00022989"/>
    </source>
</evidence>
<dbReference type="PANTHER" id="PTHR30250">
    <property type="entry name" value="PST FAMILY PREDICTED COLANIC ACID TRANSPORTER"/>
    <property type="match status" value="1"/>
</dbReference>
<keyword evidence="8" id="KW-1185">Reference proteome</keyword>
<feature type="transmembrane region" description="Helical" evidence="6">
    <location>
        <begin position="119"/>
        <end position="141"/>
    </location>
</feature>
<evidence type="ECO:0000256" key="2">
    <source>
        <dbReference type="ARBA" id="ARBA00022475"/>
    </source>
</evidence>
<evidence type="ECO:0000256" key="5">
    <source>
        <dbReference type="ARBA" id="ARBA00023136"/>
    </source>
</evidence>
<evidence type="ECO:0000313" key="7">
    <source>
        <dbReference type="EMBL" id="THV58112.1"/>
    </source>
</evidence>
<feature type="transmembrane region" description="Helical" evidence="6">
    <location>
        <begin position="252"/>
        <end position="272"/>
    </location>
</feature>
<evidence type="ECO:0000313" key="8">
    <source>
        <dbReference type="Proteomes" id="UP000310406"/>
    </source>
</evidence>
<feature type="transmembrane region" description="Helical" evidence="6">
    <location>
        <begin position="91"/>
        <end position="113"/>
    </location>
</feature>
<evidence type="ECO:0000256" key="6">
    <source>
        <dbReference type="SAM" id="Phobius"/>
    </source>
</evidence>
<feature type="transmembrane region" description="Helical" evidence="6">
    <location>
        <begin position="12"/>
        <end position="29"/>
    </location>
</feature>
<dbReference type="RefSeq" id="WP_136567114.1">
    <property type="nucleotide sequence ID" value="NZ_JBNZAV010000003.1"/>
</dbReference>
<dbReference type="InterPro" id="IPR050833">
    <property type="entry name" value="Poly_Biosynth_Transport"/>
</dbReference>
<keyword evidence="7" id="KW-0762">Sugar transport</keyword>
<keyword evidence="3 6" id="KW-0812">Transmembrane</keyword>
<dbReference type="GO" id="GO:0005886">
    <property type="term" value="C:plasma membrane"/>
    <property type="evidence" value="ECO:0007669"/>
    <property type="project" value="UniProtKB-SubCell"/>
</dbReference>
<sequence>MSRVKHALKNIKVNLIFYLIYTFVGFFSRKIFLDYLGDEFVGLVGTLQSILRFLNLAELGIGTAIGFALYKPIFDNDREKLNKIVSLLGYLYKRVALIMLGVGIVCSFFFGHFFEETTFSLWLILYCFYAFLFSSLLGYLVNYHQSLLQADQKEYLVTSYLQTSNIIRQIIQACVAYYFQNLYLWVSLELFFSIVYSIIIRRVIKKQYPWLHLNQKASKDILKEFKEIITKVKQVFVHQISTFVTYGTDQLLIYYFVNIQSVAYFGNYFLIFSMIQNIVGKMFTGINAGIGNLIAEDDQKQIEKVFWEMMSLRFFLAGFTTLNIYFLIHSFISIWVGDKYLLDNDIIIFMALNYFVLIARLPIDSFLHAYGLYKDTWAPMVEIVLNLGISLIFGSLWGIKGIVFGTTISVTTILILWKPYYLYTSGFKKSLRKDFWPHFLKLILVFLASAYITHQLKNMVLDYTPVNYWEWFLYAVKLNVIIILVFVPLIYFFGKGFKSLIERIIKRNG</sequence>
<feature type="transmembrane region" description="Helical" evidence="6">
    <location>
        <begin position="49"/>
        <end position="70"/>
    </location>
</feature>
<keyword evidence="2" id="KW-1003">Cell membrane</keyword>
<dbReference type="EMBL" id="SNTZ01000009">
    <property type="protein sequence ID" value="THV58112.1"/>
    <property type="molecule type" value="Genomic_DNA"/>
</dbReference>
<evidence type="ECO:0000256" key="3">
    <source>
        <dbReference type="ARBA" id="ARBA00022692"/>
    </source>
</evidence>
<accession>A0A4S8RKB6</accession>
<keyword evidence="7" id="KW-0813">Transport</keyword>
<comment type="caution">
    <text evidence="7">The sequence shown here is derived from an EMBL/GenBank/DDBJ whole genome shotgun (WGS) entry which is preliminary data.</text>
</comment>
<proteinExistence type="predicted"/>
<dbReference type="Proteomes" id="UP000310406">
    <property type="component" value="Unassembled WGS sequence"/>
</dbReference>
<dbReference type="AlphaFoldDB" id="A0A4S8RKB6"/>
<feature type="transmembrane region" description="Helical" evidence="6">
    <location>
        <begin position="182"/>
        <end position="204"/>
    </location>
</feature>
<evidence type="ECO:0000256" key="1">
    <source>
        <dbReference type="ARBA" id="ARBA00004651"/>
    </source>
</evidence>
<feature type="transmembrane region" description="Helical" evidence="6">
    <location>
        <begin position="314"/>
        <end position="334"/>
    </location>
</feature>
<reference evidence="7 8" key="1">
    <citation type="submission" date="2019-03" db="EMBL/GenBank/DDBJ databases">
        <title>Muricauda SCR12 sp.nov, a marine bacterium isolated from Pacific Ocean:the Okinawa trough.</title>
        <authorList>
            <person name="Liu L."/>
        </authorList>
    </citation>
    <scope>NUCLEOTIDE SEQUENCE [LARGE SCALE GENOMIC DNA]</scope>
    <source>
        <strain evidence="7 8">SCR12</strain>
    </source>
</reference>
<dbReference type="PANTHER" id="PTHR30250:SF26">
    <property type="entry name" value="PSMA PROTEIN"/>
    <property type="match status" value="1"/>
</dbReference>